<dbReference type="EMBL" id="JAHKNI010000003">
    <property type="protein sequence ID" value="MBU3062413.1"/>
    <property type="molecule type" value="Genomic_DNA"/>
</dbReference>
<protein>
    <submittedName>
        <fullName evidence="3">Amidohydrolase</fullName>
    </submittedName>
</protein>
<sequence>MIDHRADLLIRAAAVHTLVPGRPPQRAVAVRGDRIVAVSDDPKGLDDLAGTGTEILDLPGSTVLPSFDDTHTHLIFAAHGAHDVPVHEARTIAEFLDLIRQRAAVTPAGRWIRTTTNWQELNLAERRMPTADELDGATDRHPVLVKRGGHNDVVNNVALRLAGITTDTPVPPGGVIGRESNGRLNGRLIDSAMRLVEQFVPEEDGTQRIDGLRLASHAYAATGIGTVRDCAVSFADYDLLRATRDQAMLGTRVRALIAGFGLTTATLLDEALDRMEELRYSADPWLQVWGMKFGIDGGLEAGATEEPYACDHSYSGALLWEPDGLVDAVNTVVRRGWRVGTHAYGDRAVRILLDVYELVLQDNPGLAPHSLVIEHGGLAGPEQRARAVALGIPVTIQQPLLHDTAEVEREYWGPERVADLFPARGWLDQGALVTGGSDFPVGQFGAMRSVWGMMTRETVIGVQGPHHSITYDEAVALHTTNAARLMREENLRGTVSPGRLADLTVWDRDPAAGPAESLRDLQPSHTILGGHLVHSPDRNS</sequence>
<dbReference type="InterPro" id="IPR032466">
    <property type="entry name" value="Metal_Hydrolase"/>
</dbReference>
<keyword evidence="4" id="KW-1185">Reference proteome</keyword>
<dbReference type="Pfam" id="PF07969">
    <property type="entry name" value="Amidohydro_3"/>
    <property type="match status" value="1"/>
</dbReference>
<dbReference type="PANTHER" id="PTHR22642:SF2">
    <property type="entry name" value="PROTEIN LONG AFTER FAR-RED 3"/>
    <property type="match status" value="1"/>
</dbReference>
<evidence type="ECO:0000313" key="4">
    <source>
        <dbReference type="Proteomes" id="UP000733379"/>
    </source>
</evidence>
<reference evidence="3 4" key="1">
    <citation type="submission" date="2021-06" db="EMBL/GenBank/DDBJ databases">
        <title>Actinomycetes sequencing.</title>
        <authorList>
            <person name="Shan Q."/>
        </authorList>
    </citation>
    <scope>NUCLEOTIDE SEQUENCE [LARGE SCALE GENOMIC DNA]</scope>
    <source>
        <strain evidence="3 4">NEAU-G5</strain>
    </source>
</reference>
<dbReference type="SUPFAM" id="SSF51556">
    <property type="entry name" value="Metallo-dependent hydrolases"/>
    <property type="match status" value="1"/>
</dbReference>
<dbReference type="Gene3D" id="3.20.20.140">
    <property type="entry name" value="Metal-dependent hydrolases"/>
    <property type="match status" value="1"/>
</dbReference>
<organism evidence="3 4">
    <name type="scientific">Nocardia albiluteola</name>
    <dbReference type="NCBI Taxonomy" id="2842303"/>
    <lineage>
        <taxon>Bacteria</taxon>
        <taxon>Bacillati</taxon>
        <taxon>Actinomycetota</taxon>
        <taxon>Actinomycetes</taxon>
        <taxon>Mycobacteriales</taxon>
        <taxon>Nocardiaceae</taxon>
        <taxon>Nocardia</taxon>
    </lineage>
</organism>
<comment type="caution">
    <text evidence="3">The sequence shown here is derived from an EMBL/GenBank/DDBJ whole genome shotgun (WGS) entry which is preliminary data.</text>
</comment>
<dbReference type="Gene3D" id="3.10.310.70">
    <property type="match status" value="1"/>
</dbReference>
<dbReference type="InterPro" id="IPR013108">
    <property type="entry name" value="Amidohydro_3"/>
</dbReference>
<dbReference type="RefSeq" id="WP_215917261.1">
    <property type="nucleotide sequence ID" value="NZ_JAHKNI010000003.1"/>
</dbReference>
<name>A0ABS6AZH6_9NOCA</name>
<accession>A0ABS6AZH6</accession>
<feature type="region of interest" description="Disordered" evidence="1">
    <location>
        <begin position="514"/>
        <end position="540"/>
    </location>
</feature>
<dbReference type="InterPro" id="IPR011059">
    <property type="entry name" value="Metal-dep_hydrolase_composite"/>
</dbReference>
<dbReference type="CDD" id="cd01300">
    <property type="entry name" value="YtcJ_like"/>
    <property type="match status" value="1"/>
</dbReference>
<dbReference type="InterPro" id="IPR033932">
    <property type="entry name" value="YtcJ-like"/>
</dbReference>
<dbReference type="SUPFAM" id="SSF51338">
    <property type="entry name" value="Composite domain of metallo-dependent hydrolases"/>
    <property type="match status" value="1"/>
</dbReference>
<dbReference type="Gene3D" id="2.30.40.10">
    <property type="entry name" value="Urease, subunit C, domain 1"/>
    <property type="match status" value="1"/>
</dbReference>
<evidence type="ECO:0000313" key="3">
    <source>
        <dbReference type="EMBL" id="MBU3062413.1"/>
    </source>
</evidence>
<evidence type="ECO:0000259" key="2">
    <source>
        <dbReference type="Pfam" id="PF07969"/>
    </source>
</evidence>
<evidence type="ECO:0000256" key="1">
    <source>
        <dbReference type="SAM" id="MobiDB-lite"/>
    </source>
</evidence>
<dbReference type="PANTHER" id="PTHR22642">
    <property type="entry name" value="IMIDAZOLONEPROPIONASE"/>
    <property type="match status" value="1"/>
</dbReference>
<feature type="domain" description="Amidohydrolase 3" evidence="2">
    <location>
        <begin position="54"/>
        <end position="534"/>
    </location>
</feature>
<dbReference type="Proteomes" id="UP000733379">
    <property type="component" value="Unassembled WGS sequence"/>
</dbReference>
<proteinExistence type="predicted"/>
<gene>
    <name evidence="3" type="ORF">KO481_12875</name>
</gene>